<accession>A0A1U9LJT9</accession>
<name>A0A1U9LJT9_9PROT</name>
<geneLocation type="plasmid" evidence="2">
    <name>pac1084_1</name>
</geneLocation>
<evidence type="ECO:0000313" key="1">
    <source>
        <dbReference type="EMBL" id="AQT06723.1"/>
    </source>
</evidence>
<evidence type="ECO:0000313" key="2">
    <source>
        <dbReference type="Proteomes" id="UP000189055"/>
    </source>
</evidence>
<organism evidence="1 2">
    <name type="scientific">Acetobacter persici</name>
    <dbReference type="NCBI Taxonomy" id="1076596"/>
    <lineage>
        <taxon>Bacteria</taxon>
        <taxon>Pseudomonadati</taxon>
        <taxon>Pseudomonadota</taxon>
        <taxon>Alphaproteobacteria</taxon>
        <taxon>Acetobacterales</taxon>
        <taxon>Acetobacteraceae</taxon>
        <taxon>Acetobacter</taxon>
    </lineage>
</organism>
<dbReference type="Proteomes" id="UP000189055">
    <property type="component" value="Plasmid pAC1084_1"/>
</dbReference>
<sequence>MVYGTSQSFEDVLDARWSWDSKCPAPLSPSEEETIYSELAKHGFSPESLPPLDASLFSYAEFSSAPSWLQIVHDDFLPDSVPVFERERICKSLISQCGYQSVITMESGDGIGEDIARRHVDGSNWSAAARRGYQTVMDAIYEAEWCPVLAVLSQPPAIDDMTSIPAADILEGAGSRMELYRVATDVPQVLCRDLIGIARDMESRVAPGC</sequence>
<protein>
    <submittedName>
        <fullName evidence="1">Uncharacterized protein</fullName>
    </submittedName>
</protein>
<keyword evidence="1" id="KW-0614">Plasmid</keyword>
<dbReference type="KEGG" id="aper:A0U91_17115"/>
<proteinExistence type="predicted"/>
<reference evidence="1 2" key="1">
    <citation type="submission" date="2016-03" db="EMBL/GenBank/DDBJ databases">
        <title>Acetic acid bacteria sequencing.</title>
        <authorList>
            <person name="Brandt J."/>
            <person name="Jakob F."/>
            <person name="Vogel R.F."/>
        </authorList>
    </citation>
    <scope>NUCLEOTIDE SEQUENCE [LARGE SCALE GENOMIC DNA]</scope>
    <source>
        <strain evidence="1 2">TMW2.1084</strain>
        <plasmid evidence="2">pac1084_1</plasmid>
    </source>
</reference>
<gene>
    <name evidence="1" type="ORF">A0U91_17115</name>
</gene>
<dbReference type="AlphaFoldDB" id="A0A1U9LJT9"/>
<dbReference type="EMBL" id="CP014688">
    <property type="protein sequence ID" value="AQT06723.1"/>
    <property type="molecule type" value="Genomic_DNA"/>
</dbReference>